<feature type="compositionally biased region" description="Low complexity" evidence="2">
    <location>
        <begin position="477"/>
        <end position="486"/>
    </location>
</feature>
<feature type="compositionally biased region" description="Basic and acidic residues" evidence="2">
    <location>
        <begin position="414"/>
        <end position="453"/>
    </location>
</feature>
<feature type="coiled-coil region" evidence="1">
    <location>
        <begin position="618"/>
        <end position="673"/>
    </location>
</feature>
<feature type="compositionally biased region" description="Low complexity" evidence="2">
    <location>
        <begin position="297"/>
        <end position="309"/>
    </location>
</feature>
<feature type="region of interest" description="Disordered" evidence="2">
    <location>
        <begin position="162"/>
        <end position="587"/>
    </location>
</feature>
<dbReference type="VEuPathDB" id="FungiDB:LEMA_P099360.1"/>
<protein>
    <submittedName>
        <fullName evidence="3">Predicted protein</fullName>
    </submittedName>
</protein>
<evidence type="ECO:0000256" key="2">
    <source>
        <dbReference type="SAM" id="MobiDB-lite"/>
    </source>
</evidence>
<dbReference type="AlphaFoldDB" id="E4ZZU5"/>
<feature type="compositionally biased region" description="Low complexity" evidence="2">
    <location>
        <begin position="559"/>
        <end position="574"/>
    </location>
</feature>
<feature type="compositionally biased region" description="Low complexity" evidence="2">
    <location>
        <begin position="376"/>
        <end position="385"/>
    </location>
</feature>
<sequence length="680" mass="75670">MLQDKKAAQVSLALSVLESWHTYSTARSARGSRIRWGWWILGGNRQGQRQLGARDGSPRAGLGMNLHFSQSLPPQQNQPTHTTAITASDHRIADYIVALQSNPSSLLRSLGLSVTLKQWTETAKGTETEAIEGMHSPNALALNFERQGCLLIGAHSGFFVADKGNRDDRFSNTYRPRSPIPRARSPRGDSYRAGRSPPRRGLASADTYTPGSRVSRPRSRSPAYRRRSRSPRRDDNWRARPRSPPRRAFSRGRDEPRRDDYRSERARSSRRDTYDSYTRSPRPRERSPPPRERDVSPARSRGVRSPVRSSRYEEPRSRVNSPPRRYSPARDTRDYRRRSPSPRRERAEPYGADTWRARRSPSPARPTYASNEASGRDSAATSRRSSPPPIHPSRAALVVEEKPAREPTSAPRSPYRERDSDRGRDLVRERERERSPLRRRDSPPTGPRGDRDFAPPTGPSSHRNGDSSYSRVPPTGPSSRSYASPAISPPAGPSNPTTQAPPAFPRGSNPVLAAPTRPRGGGRGFGSYDAPRDFSGAPPRRGSWGGGPRGGGYYGGAPSGPRGSSSGAAPYAPSFRGSSNSTATTYPRTMRFRDHLADLPKEVPGGQKAPELYDKSRILKLEEEARKLREMIERKEDAKRQKLREWDSLERDAETAQLRVDLAESSLRSLNGEGDNSGAF</sequence>
<name>E4ZZU5_LEPMJ</name>
<evidence type="ECO:0000313" key="3">
    <source>
        <dbReference type="EMBL" id="CBX96805.1"/>
    </source>
</evidence>
<keyword evidence="1" id="KW-0175">Coiled coil</keyword>
<feature type="compositionally biased region" description="Polar residues" evidence="2">
    <location>
        <begin position="459"/>
        <end position="470"/>
    </location>
</feature>
<evidence type="ECO:0000313" key="4">
    <source>
        <dbReference type="Proteomes" id="UP000002668"/>
    </source>
</evidence>
<dbReference type="eggNOG" id="ENOG502S8Z8">
    <property type="taxonomic scope" value="Eukaryota"/>
</dbReference>
<proteinExistence type="predicted"/>
<feature type="compositionally biased region" description="Basic and acidic residues" evidence="2">
    <location>
        <begin position="251"/>
        <end position="274"/>
    </location>
</feature>
<dbReference type="Proteomes" id="UP000002668">
    <property type="component" value="Genome"/>
</dbReference>
<dbReference type="STRING" id="985895.E4ZZU5"/>
<feature type="compositionally biased region" description="Low complexity" evidence="2">
    <location>
        <begin position="360"/>
        <end position="370"/>
    </location>
</feature>
<organism evidence="4">
    <name type="scientific">Leptosphaeria maculans (strain JN3 / isolate v23.1.3 / race Av1-4-5-6-7-8)</name>
    <name type="common">Blackleg fungus</name>
    <name type="synonym">Phoma lingam</name>
    <dbReference type="NCBI Taxonomy" id="985895"/>
    <lineage>
        <taxon>Eukaryota</taxon>
        <taxon>Fungi</taxon>
        <taxon>Dikarya</taxon>
        <taxon>Ascomycota</taxon>
        <taxon>Pezizomycotina</taxon>
        <taxon>Dothideomycetes</taxon>
        <taxon>Pleosporomycetidae</taxon>
        <taxon>Pleosporales</taxon>
        <taxon>Pleosporineae</taxon>
        <taxon>Leptosphaeriaceae</taxon>
        <taxon>Plenodomus</taxon>
        <taxon>Plenodomus lingam/Leptosphaeria maculans species complex</taxon>
    </lineage>
</organism>
<feature type="compositionally biased region" description="Polar residues" evidence="2">
    <location>
        <begin position="576"/>
        <end position="587"/>
    </location>
</feature>
<keyword evidence="4" id="KW-1185">Reference proteome</keyword>
<reference evidence="4" key="1">
    <citation type="journal article" date="2011" name="Nat. Commun.">
        <title>Effector diversification within compartments of the Leptosphaeria maculans genome affected by Repeat-Induced Point mutations.</title>
        <authorList>
            <person name="Rouxel T."/>
            <person name="Grandaubert J."/>
            <person name="Hane J.K."/>
            <person name="Hoede C."/>
            <person name="van de Wouw A.P."/>
            <person name="Couloux A."/>
            <person name="Dominguez V."/>
            <person name="Anthouard V."/>
            <person name="Bally P."/>
            <person name="Bourras S."/>
            <person name="Cozijnsen A.J."/>
            <person name="Ciuffetti L.M."/>
            <person name="Degrave A."/>
            <person name="Dilmaghani A."/>
            <person name="Duret L."/>
            <person name="Fudal I."/>
            <person name="Goodwin S.B."/>
            <person name="Gout L."/>
            <person name="Glaser N."/>
            <person name="Linglin J."/>
            <person name="Kema G.H.J."/>
            <person name="Lapalu N."/>
            <person name="Lawrence C.B."/>
            <person name="May K."/>
            <person name="Meyer M."/>
            <person name="Ollivier B."/>
            <person name="Poulain J."/>
            <person name="Schoch C.L."/>
            <person name="Simon A."/>
            <person name="Spatafora J.W."/>
            <person name="Stachowiak A."/>
            <person name="Turgeon B.G."/>
            <person name="Tyler B.M."/>
            <person name="Vincent D."/>
            <person name="Weissenbach J."/>
            <person name="Amselem J."/>
            <person name="Quesneville H."/>
            <person name="Oliver R.P."/>
            <person name="Wincker P."/>
            <person name="Balesdent M.-H."/>
            <person name="Howlett B.J."/>
        </authorList>
    </citation>
    <scope>NUCLEOTIDE SEQUENCE [LARGE SCALE GENOMIC DNA]</scope>
    <source>
        <strain evidence="4">JN3 / isolate v23.1.3 / race Av1-4-5-6-7-8</strain>
    </source>
</reference>
<feature type="compositionally biased region" description="Basic and acidic residues" evidence="2">
    <location>
        <begin position="282"/>
        <end position="296"/>
    </location>
</feature>
<dbReference type="OrthoDB" id="5424692at2759"/>
<accession>E4ZZU5</accession>
<dbReference type="OMA" id="QAHESRM"/>
<dbReference type="InParanoid" id="E4ZZU5"/>
<feature type="compositionally biased region" description="Gly residues" evidence="2">
    <location>
        <begin position="543"/>
        <end position="558"/>
    </location>
</feature>
<dbReference type="HOGENOM" id="CLU_404421_0_0_1"/>
<feature type="compositionally biased region" description="Basic residues" evidence="2">
    <location>
        <begin position="215"/>
        <end position="230"/>
    </location>
</feature>
<dbReference type="EMBL" id="FP929130">
    <property type="protein sequence ID" value="CBX96805.1"/>
    <property type="molecule type" value="Genomic_DNA"/>
</dbReference>
<gene>
    <name evidence="3" type="ORF">LEMA_P099360.1</name>
</gene>
<feature type="compositionally biased region" description="Basic residues" evidence="2">
    <location>
        <begin position="239"/>
        <end position="250"/>
    </location>
</feature>
<evidence type="ECO:0000256" key="1">
    <source>
        <dbReference type="SAM" id="Coils"/>
    </source>
</evidence>